<name>A0A372JA26_9ACTN</name>
<comment type="caution">
    <text evidence="1">The sequence shown here is derived from an EMBL/GenBank/DDBJ whole genome shotgun (WGS) entry which is preliminary data.</text>
</comment>
<dbReference type="AlphaFoldDB" id="A0A372JA26"/>
<gene>
    <name evidence="1" type="ORF">DZF91_36910</name>
</gene>
<evidence type="ECO:0000313" key="1">
    <source>
        <dbReference type="EMBL" id="RFU36666.1"/>
    </source>
</evidence>
<dbReference type="OrthoDB" id="9888964at2"/>
<accession>A0A372JA26</accession>
<evidence type="ECO:0000313" key="2">
    <source>
        <dbReference type="Proteomes" id="UP000261811"/>
    </source>
</evidence>
<protein>
    <submittedName>
        <fullName evidence="1">Uncharacterized protein</fullName>
    </submittedName>
</protein>
<dbReference type="Proteomes" id="UP000261811">
    <property type="component" value="Unassembled WGS sequence"/>
</dbReference>
<sequence>MRHPWLGDLGAHGRDLLVARVDISTTIWPALNDDETDVMVLIYSAERGEDFPHLVNAAATRTQNVLANLESIKTYAIEHAPTDWRPHLQTTDTAPIPDRLHLDDVSVLAACTVVSFSHPDLGILDVQTDLQGQCEAIDHTSWNPRSTEHAK</sequence>
<proteinExistence type="predicted"/>
<organism evidence="1 2">
    <name type="scientific">Actinomadura logoneensis</name>
    <dbReference type="NCBI Taxonomy" id="2293572"/>
    <lineage>
        <taxon>Bacteria</taxon>
        <taxon>Bacillati</taxon>
        <taxon>Actinomycetota</taxon>
        <taxon>Actinomycetes</taxon>
        <taxon>Streptosporangiales</taxon>
        <taxon>Thermomonosporaceae</taxon>
        <taxon>Actinomadura</taxon>
    </lineage>
</organism>
<reference evidence="1 2" key="1">
    <citation type="submission" date="2018-08" db="EMBL/GenBank/DDBJ databases">
        <title>Actinomadura jelena sp. nov., a novel Actinomycete isolated from soil in Chad.</title>
        <authorList>
            <person name="Shi L."/>
        </authorList>
    </citation>
    <scope>NUCLEOTIDE SEQUENCE [LARGE SCALE GENOMIC DNA]</scope>
    <source>
        <strain evidence="1 2">NEAU-G17</strain>
    </source>
</reference>
<keyword evidence="2" id="KW-1185">Reference proteome</keyword>
<dbReference type="RefSeq" id="WP_117361665.1">
    <property type="nucleotide sequence ID" value="NZ_QURH01001040.1"/>
</dbReference>
<dbReference type="EMBL" id="QURH01001040">
    <property type="protein sequence ID" value="RFU36666.1"/>
    <property type="molecule type" value="Genomic_DNA"/>
</dbReference>